<dbReference type="InterPro" id="IPR008906">
    <property type="entry name" value="HATC_C_dom"/>
</dbReference>
<dbReference type="InterPro" id="IPR052035">
    <property type="entry name" value="ZnF_BED_domain_contain"/>
</dbReference>
<evidence type="ECO:0000313" key="10">
    <source>
        <dbReference type="EMBL" id="KAJ9560777.1"/>
    </source>
</evidence>
<evidence type="ECO:0008006" key="12">
    <source>
        <dbReference type="Google" id="ProtNLM"/>
    </source>
</evidence>
<dbReference type="SUPFAM" id="SSF53098">
    <property type="entry name" value="Ribonuclease H-like"/>
    <property type="match status" value="1"/>
</dbReference>
<dbReference type="Pfam" id="PF05699">
    <property type="entry name" value="Dimer_Tnp_hAT"/>
    <property type="match status" value="1"/>
</dbReference>
<evidence type="ECO:0000256" key="3">
    <source>
        <dbReference type="ARBA" id="ARBA00022771"/>
    </source>
</evidence>
<dbReference type="GO" id="GO:0008270">
    <property type="term" value="F:zinc ion binding"/>
    <property type="evidence" value="ECO:0007669"/>
    <property type="project" value="UniProtKB-KW"/>
</dbReference>
<proteinExistence type="predicted"/>
<dbReference type="Pfam" id="PF14372">
    <property type="entry name" value="hAT-like_RNase-H"/>
    <property type="match status" value="1"/>
</dbReference>
<dbReference type="InterPro" id="IPR025525">
    <property type="entry name" value="hAT-like_transposase_RNase-H"/>
</dbReference>
<feature type="domain" description="hAT-like transposase RNase-H fold" evidence="9">
    <location>
        <begin position="599"/>
        <end position="698"/>
    </location>
</feature>
<keyword evidence="4" id="KW-0862">Zinc</keyword>
<keyword evidence="2" id="KW-0479">Metal-binding</keyword>
<evidence type="ECO:0000256" key="7">
    <source>
        <dbReference type="SAM" id="MobiDB-lite"/>
    </source>
</evidence>
<evidence type="ECO:0000256" key="6">
    <source>
        <dbReference type="ARBA" id="ARBA00023242"/>
    </source>
</evidence>
<keyword evidence="11" id="KW-1185">Reference proteome</keyword>
<feature type="compositionally biased region" description="Gly residues" evidence="7">
    <location>
        <begin position="119"/>
        <end position="131"/>
    </location>
</feature>
<evidence type="ECO:0000256" key="5">
    <source>
        <dbReference type="ARBA" id="ARBA00023125"/>
    </source>
</evidence>
<feature type="domain" description="HAT C-terminal dimerisation" evidence="8">
    <location>
        <begin position="746"/>
        <end position="828"/>
    </location>
</feature>
<evidence type="ECO:0000313" key="11">
    <source>
        <dbReference type="Proteomes" id="UP001172457"/>
    </source>
</evidence>
<dbReference type="AlphaFoldDB" id="A0AA38WH81"/>
<protein>
    <recommendedName>
        <fullName evidence="12">Transposase</fullName>
    </recommendedName>
</protein>
<evidence type="ECO:0000259" key="9">
    <source>
        <dbReference type="Pfam" id="PF14372"/>
    </source>
</evidence>
<sequence length="850" mass="97553">MKSSYRSVMFYVGQKELELQFKMNRIVAQCREKCEAMQEKFTQKMEQLHRLFLKLHQVPTDRQKRKLEEMYDQLRDSSVFTPETPGPREDIWPPATRQNSGNSGQFDIPSMPVENRRPVGGGGGGGGGGGSNPSMTLRNLILSPMKRPQLSRSRPQLFTLYADIFVNQVGFFLSSLYDGNTNRNSCQETEEVDFCCMESLREGQKGGRLLCRMRTLPKKLSGSSNSGTTHLRNHLMRCLKRSNFDVSQILAAKRKRKDDVVSIANVNYDDMQRKDENIMPIAYKFDQEPKMEEAVNLGSIRFDQDRSRLDLARMIMLHDYPPAMVEHVGFKIFVKNLQPMFEVMTTSVIESDCLTIYAKERQKVFELVRTINGRVSLAVGMWSSPENVEYLCLTANYIDEHWKLQRKLLNFLTLDSSQTEDALSDLVIKCLMDWDVDRKLFSMTLDDCFTYDDIALRTKEWLSQNRHLLKNGDFFDMRCASHLVKSLLQDAMEALKGVTEKIRESVRHAKSSLTTLGKLDEFAQQVGINTEKRLFLDNPSRWNSTYLMLEAALEYRGAFYLLHEHDSTYTTVLSNEEWQWASSVTSYVKLLVEVTNVFSQSKYPTANIYFPEICDVHIQLIDYCKCPDDFVSALAVKMKGKFDKYWNKCGLALAIAAILDPRFKMKLVEYYYKQIYDAEAPERIREVSEGIKELFDEYSVEPTSLDDESAQAGSGSLGTGNVTRDRLRGFDKFLHETSNHQSGVSDLDKYLEEPVFPRNYDFNILNWWKVHTPRYPILSMMARDILGIPVSTLTSELAFSTGGRLLDNHLRSVDPDIRQALICGQDWLRMEPEDATSSGLSVVPLAIELT</sequence>
<dbReference type="PANTHER" id="PTHR46481:SF10">
    <property type="entry name" value="ZINC FINGER BED DOMAIN-CONTAINING PROTEIN 39"/>
    <property type="match status" value="1"/>
</dbReference>
<evidence type="ECO:0000256" key="2">
    <source>
        <dbReference type="ARBA" id="ARBA00022723"/>
    </source>
</evidence>
<dbReference type="GO" id="GO:0046983">
    <property type="term" value="F:protein dimerization activity"/>
    <property type="evidence" value="ECO:0007669"/>
    <property type="project" value="InterPro"/>
</dbReference>
<dbReference type="GO" id="GO:0005634">
    <property type="term" value="C:nucleus"/>
    <property type="evidence" value="ECO:0007669"/>
    <property type="project" value="UniProtKB-SubCell"/>
</dbReference>
<gene>
    <name evidence="10" type="ORF">OSB04_005937</name>
</gene>
<evidence type="ECO:0000256" key="1">
    <source>
        <dbReference type="ARBA" id="ARBA00004123"/>
    </source>
</evidence>
<comment type="subcellular location">
    <subcellularLocation>
        <location evidence="1">Nucleus</location>
    </subcellularLocation>
</comment>
<feature type="region of interest" description="Disordered" evidence="7">
    <location>
        <begin position="75"/>
        <end position="135"/>
    </location>
</feature>
<dbReference type="PANTHER" id="PTHR46481">
    <property type="entry name" value="ZINC FINGER BED DOMAIN-CONTAINING PROTEIN 4"/>
    <property type="match status" value="1"/>
</dbReference>
<reference evidence="10" key="1">
    <citation type="submission" date="2023-03" db="EMBL/GenBank/DDBJ databases">
        <title>Chromosome-scale reference genome and RAD-based genetic map of yellow starthistle (Centaurea solstitialis) reveal putative structural variation and QTLs associated with invader traits.</title>
        <authorList>
            <person name="Reatini B."/>
            <person name="Cang F.A."/>
            <person name="Jiang Q."/>
            <person name="Mckibben M.T.W."/>
            <person name="Barker M.S."/>
            <person name="Rieseberg L.H."/>
            <person name="Dlugosch K.M."/>
        </authorList>
    </citation>
    <scope>NUCLEOTIDE SEQUENCE</scope>
    <source>
        <strain evidence="10">CAN-66</strain>
        <tissue evidence="10">Leaf</tissue>
    </source>
</reference>
<feature type="compositionally biased region" description="Polar residues" evidence="7">
    <location>
        <begin position="96"/>
        <end position="105"/>
    </location>
</feature>
<keyword evidence="5" id="KW-0238">DNA-binding</keyword>
<dbReference type="InterPro" id="IPR012337">
    <property type="entry name" value="RNaseH-like_sf"/>
</dbReference>
<name>A0AA38WH81_9ASTR</name>
<accession>A0AA38WH81</accession>
<dbReference type="Proteomes" id="UP001172457">
    <property type="component" value="Chromosome 2"/>
</dbReference>
<keyword evidence="3" id="KW-0863">Zinc-finger</keyword>
<dbReference type="EMBL" id="JARYMX010000002">
    <property type="protein sequence ID" value="KAJ9560777.1"/>
    <property type="molecule type" value="Genomic_DNA"/>
</dbReference>
<organism evidence="10 11">
    <name type="scientific">Centaurea solstitialis</name>
    <name type="common">yellow star-thistle</name>
    <dbReference type="NCBI Taxonomy" id="347529"/>
    <lineage>
        <taxon>Eukaryota</taxon>
        <taxon>Viridiplantae</taxon>
        <taxon>Streptophyta</taxon>
        <taxon>Embryophyta</taxon>
        <taxon>Tracheophyta</taxon>
        <taxon>Spermatophyta</taxon>
        <taxon>Magnoliopsida</taxon>
        <taxon>eudicotyledons</taxon>
        <taxon>Gunneridae</taxon>
        <taxon>Pentapetalae</taxon>
        <taxon>asterids</taxon>
        <taxon>campanulids</taxon>
        <taxon>Asterales</taxon>
        <taxon>Asteraceae</taxon>
        <taxon>Carduoideae</taxon>
        <taxon>Cardueae</taxon>
        <taxon>Centaureinae</taxon>
        <taxon>Centaurea</taxon>
    </lineage>
</organism>
<evidence type="ECO:0000256" key="4">
    <source>
        <dbReference type="ARBA" id="ARBA00022833"/>
    </source>
</evidence>
<dbReference type="GO" id="GO:0003677">
    <property type="term" value="F:DNA binding"/>
    <property type="evidence" value="ECO:0007669"/>
    <property type="project" value="UniProtKB-KW"/>
</dbReference>
<keyword evidence="6" id="KW-0539">Nucleus</keyword>
<comment type="caution">
    <text evidence="10">The sequence shown here is derived from an EMBL/GenBank/DDBJ whole genome shotgun (WGS) entry which is preliminary data.</text>
</comment>
<evidence type="ECO:0000259" key="8">
    <source>
        <dbReference type="Pfam" id="PF05699"/>
    </source>
</evidence>